<dbReference type="GeneID" id="13292812"/>
<dbReference type="Proteomes" id="UP000002668">
    <property type="component" value="Genome"/>
</dbReference>
<gene>
    <name evidence="2" type="ORF">LEMA_uP075040.1</name>
</gene>
<accession>E5A8H0</accession>
<sequence>MNRPAIKGDSSIAEDMHSPTANEQNVGSSIQTGEGTVSIALEYLGSEGLVAN</sequence>
<dbReference type="VEuPathDB" id="FungiDB:LEMA_uP075040.1"/>
<dbReference type="HOGENOM" id="CLU_3087689_0_0_1"/>
<name>E5A8H0_LEPMJ</name>
<proteinExistence type="predicted"/>
<dbReference type="AlphaFoldDB" id="E5A8H0"/>
<dbReference type="InParanoid" id="E5A8H0"/>
<evidence type="ECO:0000313" key="3">
    <source>
        <dbReference type="Proteomes" id="UP000002668"/>
    </source>
</evidence>
<dbReference type="EMBL" id="FP929137">
    <property type="protein sequence ID" value="CBX99915.1"/>
    <property type="molecule type" value="Genomic_DNA"/>
</dbReference>
<evidence type="ECO:0000256" key="1">
    <source>
        <dbReference type="SAM" id="MobiDB-lite"/>
    </source>
</evidence>
<reference evidence="3" key="1">
    <citation type="journal article" date="2011" name="Nat. Commun.">
        <title>Effector diversification within compartments of the Leptosphaeria maculans genome affected by Repeat-Induced Point mutations.</title>
        <authorList>
            <person name="Rouxel T."/>
            <person name="Grandaubert J."/>
            <person name="Hane J.K."/>
            <person name="Hoede C."/>
            <person name="van de Wouw A.P."/>
            <person name="Couloux A."/>
            <person name="Dominguez V."/>
            <person name="Anthouard V."/>
            <person name="Bally P."/>
            <person name="Bourras S."/>
            <person name="Cozijnsen A.J."/>
            <person name="Ciuffetti L.M."/>
            <person name="Degrave A."/>
            <person name="Dilmaghani A."/>
            <person name="Duret L."/>
            <person name="Fudal I."/>
            <person name="Goodwin S.B."/>
            <person name="Gout L."/>
            <person name="Glaser N."/>
            <person name="Linglin J."/>
            <person name="Kema G.H.J."/>
            <person name="Lapalu N."/>
            <person name="Lawrence C.B."/>
            <person name="May K."/>
            <person name="Meyer M."/>
            <person name="Ollivier B."/>
            <person name="Poulain J."/>
            <person name="Schoch C.L."/>
            <person name="Simon A."/>
            <person name="Spatafora J.W."/>
            <person name="Stachowiak A."/>
            <person name="Turgeon B.G."/>
            <person name="Tyler B.M."/>
            <person name="Vincent D."/>
            <person name="Weissenbach J."/>
            <person name="Amselem J."/>
            <person name="Quesneville H."/>
            <person name="Oliver R.P."/>
            <person name="Wincker P."/>
            <person name="Balesdent M.-H."/>
            <person name="Howlett B.J."/>
        </authorList>
    </citation>
    <scope>NUCLEOTIDE SEQUENCE [LARGE SCALE GENOMIC DNA]</scope>
    <source>
        <strain evidence="3">JN3 / isolate v23.1.3 / race Av1-4-5-6-7-8</strain>
    </source>
</reference>
<organism evidence="3">
    <name type="scientific">Leptosphaeria maculans (strain JN3 / isolate v23.1.3 / race Av1-4-5-6-7-8)</name>
    <name type="common">Blackleg fungus</name>
    <name type="synonym">Phoma lingam</name>
    <dbReference type="NCBI Taxonomy" id="985895"/>
    <lineage>
        <taxon>Eukaryota</taxon>
        <taxon>Fungi</taxon>
        <taxon>Dikarya</taxon>
        <taxon>Ascomycota</taxon>
        <taxon>Pezizomycotina</taxon>
        <taxon>Dothideomycetes</taxon>
        <taxon>Pleosporomycetidae</taxon>
        <taxon>Pleosporales</taxon>
        <taxon>Pleosporineae</taxon>
        <taxon>Leptosphaeriaceae</taxon>
        <taxon>Plenodomus</taxon>
        <taxon>Plenodomus lingam/Leptosphaeria maculans species complex</taxon>
    </lineage>
</organism>
<protein>
    <submittedName>
        <fullName evidence="2">Predicted protein</fullName>
    </submittedName>
</protein>
<evidence type="ECO:0000313" key="2">
    <source>
        <dbReference type="EMBL" id="CBX99915.1"/>
    </source>
</evidence>
<feature type="compositionally biased region" description="Polar residues" evidence="1">
    <location>
        <begin position="19"/>
        <end position="31"/>
    </location>
</feature>
<keyword evidence="3" id="KW-1185">Reference proteome</keyword>
<feature type="region of interest" description="Disordered" evidence="1">
    <location>
        <begin position="1"/>
        <end position="31"/>
    </location>
</feature>